<dbReference type="GO" id="GO:0003676">
    <property type="term" value="F:nucleic acid binding"/>
    <property type="evidence" value="ECO:0007669"/>
    <property type="project" value="InterPro"/>
</dbReference>
<dbReference type="InterPro" id="IPR036397">
    <property type="entry name" value="RNaseH_sf"/>
</dbReference>
<protein>
    <recommendedName>
        <fullName evidence="4">RNase H type-1 domain-containing protein</fullName>
    </recommendedName>
</protein>
<evidence type="ECO:0000313" key="3">
    <source>
        <dbReference type="Proteomes" id="UP001147760"/>
    </source>
</evidence>
<dbReference type="OrthoDB" id="3548481at2759"/>
<dbReference type="AlphaFoldDB" id="A0A9W9WM12"/>
<dbReference type="InterPro" id="IPR012337">
    <property type="entry name" value="RNaseH-like_sf"/>
</dbReference>
<sequence length="382" mass="41471">MLLRAANVDVAAEANALATTAGLQPGKIPSAAQKAHRPTLPAKHPRCKSRRYPDRHIVPTNPSPSPGLGEPGSALSISGPEQQAKTLIHQVAVEADGKASWRKRNRSLSPDPPTDLSWPAKRNHTSKASKRFCWQLGHEFSGYVSDDRGPIALNFAKNILEHPVPETVVEQLVYFSDASHRALCGAVGIVWPVHLTSSDWEGKGVYYPTSTDDSSILELFGIACSLEIAIHDIGKERATVTKTLPHTTPKPHTMSKEVFVFTDDVETLKRIRGDLAYDPTNDATDLLEKISQHSKALHRLGVHVELHLSPGHSGVPGNEAAHILAKKSMYELFAATNSSWPTAKSATSMPTQPAPVPGSTSRRFRLGLPPLTVPLPIISWSM</sequence>
<gene>
    <name evidence="2" type="ORF">N7530_007273</name>
</gene>
<feature type="compositionally biased region" description="Low complexity" evidence="1">
    <location>
        <begin position="66"/>
        <end position="76"/>
    </location>
</feature>
<feature type="compositionally biased region" description="Polar residues" evidence="1">
    <location>
        <begin position="342"/>
        <end position="351"/>
    </location>
</feature>
<reference evidence="2" key="1">
    <citation type="submission" date="2022-12" db="EMBL/GenBank/DDBJ databases">
        <authorList>
            <person name="Petersen C."/>
        </authorList>
    </citation>
    <scope>NUCLEOTIDE SEQUENCE</scope>
    <source>
        <strain evidence="2">IBT 17660</strain>
    </source>
</reference>
<keyword evidence="3" id="KW-1185">Reference proteome</keyword>
<proteinExistence type="predicted"/>
<accession>A0A9W9WM12</accession>
<feature type="region of interest" description="Disordered" evidence="1">
    <location>
        <begin position="96"/>
        <end position="122"/>
    </location>
</feature>
<evidence type="ECO:0008006" key="4">
    <source>
        <dbReference type="Google" id="ProtNLM"/>
    </source>
</evidence>
<dbReference type="Gene3D" id="3.30.420.10">
    <property type="entry name" value="Ribonuclease H-like superfamily/Ribonuclease H"/>
    <property type="match status" value="1"/>
</dbReference>
<evidence type="ECO:0000256" key="1">
    <source>
        <dbReference type="SAM" id="MobiDB-lite"/>
    </source>
</evidence>
<comment type="caution">
    <text evidence="2">The sequence shown here is derived from an EMBL/GenBank/DDBJ whole genome shotgun (WGS) entry which is preliminary data.</text>
</comment>
<organism evidence="2 3">
    <name type="scientific">Penicillium desertorum</name>
    <dbReference type="NCBI Taxonomy" id="1303715"/>
    <lineage>
        <taxon>Eukaryota</taxon>
        <taxon>Fungi</taxon>
        <taxon>Dikarya</taxon>
        <taxon>Ascomycota</taxon>
        <taxon>Pezizomycotina</taxon>
        <taxon>Eurotiomycetes</taxon>
        <taxon>Eurotiomycetidae</taxon>
        <taxon>Eurotiales</taxon>
        <taxon>Aspergillaceae</taxon>
        <taxon>Penicillium</taxon>
    </lineage>
</organism>
<reference evidence="2" key="2">
    <citation type="journal article" date="2023" name="IMA Fungus">
        <title>Comparative genomic study of the Penicillium genus elucidates a diverse pangenome and 15 lateral gene transfer events.</title>
        <authorList>
            <person name="Petersen C."/>
            <person name="Sorensen T."/>
            <person name="Nielsen M.R."/>
            <person name="Sondergaard T.E."/>
            <person name="Sorensen J.L."/>
            <person name="Fitzpatrick D.A."/>
            <person name="Frisvad J.C."/>
            <person name="Nielsen K.L."/>
        </authorList>
    </citation>
    <scope>NUCLEOTIDE SEQUENCE</scope>
    <source>
        <strain evidence="2">IBT 17660</strain>
    </source>
</reference>
<feature type="region of interest" description="Disordered" evidence="1">
    <location>
        <begin position="30"/>
        <end position="78"/>
    </location>
</feature>
<dbReference type="EMBL" id="JAPWDO010000005">
    <property type="protein sequence ID" value="KAJ5469916.1"/>
    <property type="molecule type" value="Genomic_DNA"/>
</dbReference>
<feature type="region of interest" description="Disordered" evidence="1">
    <location>
        <begin position="342"/>
        <end position="363"/>
    </location>
</feature>
<dbReference type="Proteomes" id="UP001147760">
    <property type="component" value="Unassembled WGS sequence"/>
</dbReference>
<evidence type="ECO:0000313" key="2">
    <source>
        <dbReference type="EMBL" id="KAJ5469916.1"/>
    </source>
</evidence>
<name>A0A9W9WM12_9EURO</name>
<dbReference type="SUPFAM" id="SSF53098">
    <property type="entry name" value="Ribonuclease H-like"/>
    <property type="match status" value="1"/>
</dbReference>